<gene>
    <name evidence="1" type="ORF">S01H1_32531</name>
</gene>
<sequence length="84" mass="9897">TPEKIFFCIVFYISIKIHINIENIIFSNLSIPSKYNKAGSILRTIRKILPVFEREEVLSKFNLIFIISNLEMKKEIKNLKIINI</sequence>
<comment type="caution">
    <text evidence="1">The sequence shown here is derived from an EMBL/GenBank/DDBJ whole genome shotgun (WGS) entry which is preliminary data.</text>
</comment>
<protein>
    <submittedName>
        <fullName evidence="1">Uncharacterized protein</fullName>
    </submittedName>
</protein>
<evidence type="ECO:0000313" key="1">
    <source>
        <dbReference type="EMBL" id="GAG03919.1"/>
    </source>
</evidence>
<reference evidence="1" key="1">
    <citation type="journal article" date="2014" name="Front. Microbiol.">
        <title>High frequency of phylogenetically diverse reductive dehalogenase-homologous genes in deep subseafloor sedimentary metagenomes.</title>
        <authorList>
            <person name="Kawai M."/>
            <person name="Futagami T."/>
            <person name="Toyoda A."/>
            <person name="Takaki Y."/>
            <person name="Nishi S."/>
            <person name="Hori S."/>
            <person name="Arai W."/>
            <person name="Tsubouchi T."/>
            <person name="Morono Y."/>
            <person name="Uchiyama I."/>
            <person name="Ito T."/>
            <person name="Fujiyama A."/>
            <person name="Inagaki F."/>
            <person name="Takami H."/>
        </authorList>
    </citation>
    <scope>NUCLEOTIDE SEQUENCE</scope>
    <source>
        <strain evidence="1">Expedition CK06-06</strain>
    </source>
</reference>
<dbReference type="EMBL" id="BARS01020148">
    <property type="protein sequence ID" value="GAG03919.1"/>
    <property type="molecule type" value="Genomic_DNA"/>
</dbReference>
<proteinExistence type="predicted"/>
<name>X0UDS3_9ZZZZ</name>
<dbReference type="AlphaFoldDB" id="X0UDS3"/>
<accession>X0UDS3</accession>
<feature type="non-terminal residue" evidence="1">
    <location>
        <position position="1"/>
    </location>
</feature>
<organism evidence="1">
    <name type="scientific">marine sediment metagenome</name>
    <dbReference type="NCBI Taxonomy" id="412755"/>
    <lineage>
        <taxon>unclassified sequences</taxon>
        <taxon>metagenomes</taxon>
        <taxon>ecological metagenomes</taxon>
    </lineage>
</organism>